<proteinExistence type="predicted"/>
<dbReference type="GO" id="GO:0006508">
    <property type="term" value="P:proteolysis"/>
    <property type="evidence" value="ECO:0007669"/>
    <property type="project" value="InterPro"/>
</dbReference>
<dbReference type="GO" id="GO:0008233">
    <property type="term" value="F:peptidase activity"/>
    <property type="evidence" value="ECO:0007669"/>
    <property type="project" value="InterPro"/>
</dbReference>
<dbReference type="KEGG" id="sfk:KY5_0096c"/>
<dbReference type="Gene3D" id="3.30.1380.10">
    <property type="match status" value="1"/>
</dbReference>
<evidence type="ECO:0000259" key="2">
    <source>
        <dbReference type="Pfam" id="PF02557"/>
    </source>
</evidence>
<reference evidence="3 4" key="1">
    <citation type="submission" date="2017-08" db="EMBL/GenBank/DDBJ databases">
        <title>Complete Genome Sequence of Streptomyces formicae KY5, the formicamycin producer.</title>
        <authorList>
            <person name="Holmes N.A."/>
            <person name="Devine R."/>
            <person name="Qin Z."/>
            <person name="Seipke R.F."/>
            <person name="Wilkinson B."/>
            <person name="Hutchings M.I."/>
        </authorList>
    </citation>
    <scope>NUCLEOTIDE SEQUENCE [LARGE SCALE GENOMIC DNA]</scope>
    <source>
        <strain evidence="3 4">KY5</strain>
    </source>
</reference>
<organism evidence="3 4">
    <name type="scientific">Streptomyces formicae</name>
    <dbReference type="NCBI Taxonomy" id="1616117"/>
    <lineage>
        <taxon>Bacteria</taxon>
        <taxon>Bacillati</taxon>
        <taxon>Actinomycetota</taxon>
        <taxon>Actinomycetes</taxon>
        <taxon>Kitasatosporales</taxon>
        <taxon>Streptomycetaceae</taxon>
        <taxon>Streptomyces</taxon>
    </lineage>
</organism>
<dbReference type="InterPro" id="IPR052179">
    <property type="entry name" value="DD-CPase-like"/>
</dbReference>
<feature type="region of interest" description="Disordered" evidence="1">
    <location>
        <begin position="21"/>
        <end position="58"/>
    </location>
</feature>
<gene>
    <name evidence="3" type="ORF">KY5_0096c</name>
</gene>
<keyword evidence="4" id="KW-1185">Reference proteome</keyword>
<dbReference type="InterPro" id="IPR009045">
    <property type="entry name" value="Zn_M74/Hedgehog-like"/>
</dbReference>
<dbReference type="CDD" id="cd14846">
    <property type="entry name" value="Peptidase_M15_like"/>
    <property type="match status" value="1"/>
</dbReference>
<evidence type="ECO:0000313" key="4">
    <source>
        <dbReference type="Proteomes" id="UP000221011"/>
    </source>
</evidence>
<dbReference type="InterPro" id="IPR003709">
    <property type="entry name" value="VanY-like_core_dom"/>
</dbReference>
<sequence>MFGLIAAVAVLAGAFGLRLPTSSSTSGAPPSSARSPGASAPAGAREPSRGELGAADGVVPDGVTVFDDTVPAVSRLDPELLRALRRAATSAADDGAEFHVNSGWRSPKYQEQLFRQAVAKYGSEDEAARWVATTATSPHVAGDAADIGESDAADWLSEHGADYGLCQIYRNEPWHYELRADAADHGCPRMYADPTQDPRMQK</sequence>
<feature type="compositionally biased region" description="Low complexity" evidence="1">
    <location>
        <begin position="21"/>
        <end position="45"/>
    </location>
</feature>
<feature type="domain" description="D-alanyl-D-alanine carboxypeptidase-like core" evidence="2">
    <location>
        <begin position="75"/>
        <end position="176"/>
    </location>
</feature>
<dbReference type="PANTHER" id="PTHR34385:SF1">
    <property type="entry name" value="PEPTIDOGLYCAN L-ALANYL-D-GLUTAMATE ENDOPEPTIDASE CWLK"/>
    <property type="match status" value="1"/>
</dbReference>
<dbReference type="PANTHER" id="PTHR34385">
    <property type="entry name" value="D-ALANYL-D-ALANINE CARBOXYPEPTIDASE"/>
    <property type="match status" value="1"/>
</dbReference>
<name>A0A291Q0U6_9ACTN</name>
<protein>
    <recommendedName>
        <fullName evidence="2">D-alanyl-D-alanine carboxypeptidase-like core domain-containing protein</fullName>
    </recommendedName>
</protein>
<dbReference type="Proteomes" id="UP000221011">
    <property type="component" value="Chromosome"/>
</dbReference>
<dbReference type="SUPFAM" id="SSF55166">
    <property type="entry name" value="Hedgehog/DD-peptidase"/>
    <property type="match status" value="1"/>
</dbReference>
<dbReference type="Pfam" id="PF02557">
    <property type="entry name" value="VanY"/>
    <property type="match status" value="1"/>
</dbReference>
<dbReference type="EMBL" id="CP022685">
    <property type="protein sequence ID" value="ATL25114.1"/>
    <property type="molecule type" value="Genomic_DNA"/>
</dbReference>
<evidence type="ECO:0000313" key="3">
    <source>
        <dbReference type="EMBL" id="ATL25114.1"/>
    </source>
</evidence>
<accession>A0A291Q0U6</accession>
<evidence type="ECO:0000256" key="1">
    <source>
        <dbReference type="SAM" id="MobiDB-lite"/>
    </source>
</evidence>
<dbReference type="AlphaFoldDB" id="A0A291Q0U6"/>